<sequence>AVVSRRGDPGQLDRRVLVNDIESGRLLDPSLTTTVKYRRLRLDPARNSFTGETVPPGRFLSPSTPFSLIGYEIWGRSISGAGLDRKCGGGRNKSGEDAKILSLRRRYSTCIYVWT</sequence>
<keyword evidence="2" id="KW-1185">Reference proteome</keyword>
<feature type="non-terminal residue" evidence="1">
    <location>
        <position position="1"/>
    </location>
</feature>
<dbReference type="AlphaFoldDB" id="A0A0F4YGI7"/>
<accession>A0A0F4YGI7</accession>
<proteinExistence type="predicted"/>
<dbReference type="EMBL" id="LASV01000714">
    <property type="protein sequence ID" value="KKA17066.1"/>
    <property type="molecule type" value="Genomic_DNA"/>
</dbReference>
<dbReference type="RefSeq" id="XP_013323678.1">
    <property type="nucleotide sequence ID" value="XM_013468224.1"/>
</dbReference>
<protein>
    <submittedName>
        <fullName evidence="1">Uncharacterized protein</fullName>
    </submittedName>
</protein>
<gene>
    <name evidence="1" type="ORF">T310_9325</name>
</gene>
<comment type="caution">
    <text evidence="1">The sequence shown here is derived from an EMBL/GenBank/DDBJ whole genome shotgun (WGS) entry which is preliminary data.</text>
</comment>
<dbReference type="Proteomes" id="UP000053958">
    <property type="component" value="Unassembled WGS sequence"/>
</dbReference>
<evidence type="ECO:0000313" key="1">
    <source>
        <dbReference type="EMBL" id="KKA17066.1"/>
    </source>
</evidence>
<reference evidence="1 2" key="1">
    <citation type="submission" date="2015-04" db="EMBL/GenBank/DDBJ databases">
        <authorList>
            <person name="Heijne W.H."/>
            <person name="Fedorova N.D."/>
            <person name="Nierman W.C."/>
            <person name="Vollebregt A.W."/>
            <person name="Zhao Z."/>
            <person name="Wu L."/>
            <person name="Kumar M."/>
            <person name="Stam H."/>
            <person name="van den Berg M.A."/>
            <person name="Pel H.J."/>
        </authorList>
    </citation>
    <scope>NUCLEOTIDE SEQUENCE [LARGE SCALE GENOMIC DNA]</scope>
    <source>
        <strain evidence="1 2">CBS 393.64</strain>
    </source>
</reference>
<dbReference type="GeneID" id="25321263"/>
<organism evidence="1 2">
    <name type="scientific">Rasamsonia emersonii (strain ATCC 16479 / CBS 393.64 / IMI 116815)</name>
    <dbReference type="NCBI Taxonomy" id="1408163"/>
    <lineage>
        <taxon>Eukaryota</taxon>
        <taxon>Fungi</taxon>
        <taxon>Dikarya</taxon>
        <taxon>Ascomycota</taxon>
        <taxon>Pezizomycotina</taxon>
        <taxon>Eurotiomycetes</taxon>
        <taxon>Eurotiomycetidae</taxon>
        <taxon>Eurotiales</taxon>
        <taxon>Trichocomaceae</taxon>
        <taxon>Rasamsonia</taxon>
    </lineage>
</organism>
<name>A0A0F4YGI7_RASE3</name>
<evidence type="ECO:0000313" key="2">
    <source>
        <dbReference type="Proteomes" id="UP000053958"/>
    </source>
</evidence>